<dbReference type="Gene3D" id="2.40.10.480">
    <property type="match status" value="1"/>
</dbReference>
<dbReference type="Gene3D" id="2.40.128.630">
    <property type="match status" value="3"/>
</dbReference>
<dbReference type="Proteomes" id="UP001432011">
    <property type="component" value="Chromosome"/>
</dbReference>
<sequence length="740" mass="76662">MAGWTLAIDFGTCFTTVATAEGGRVEIVEIENSRYLPSLVCLGEDGGLMVGRAAVSRAAVHPELAEPVPKRALLGAPYVRLGHRDVAVIEVVAAVLAKASGEAVRRRGGRAPGAVVMTHPAAWGETERALLSRAAERAGLCHPRLGRPSFMAEPVAAAARYATDSLPVGGHVAVFDFGGGTLDTAVLRRTATGFELAGPPGGDPHLGGLDLDEALLALVEEEAARVDPQAWDALVTGDSLRSKRARAQLRRDITEAKEALSDHLSHSIVPDGFSAPIRISRAAFEARIDNLLARGVAELLITVEQAGITPADLAAVYLTGGSSRVPRVAYLVADMLGVTPAVQDDPKCVVVLGALQDMAPAPTAVPRLRILTPQTAYQTGRVPPEPAPARPAARTALPWKATHGADGRVLAAREGSVYVGGTRITAYDSEAGIPVWSSRDTPPLERLALSGNTLYGRAGDVLLALDAGSGDPRWAYRASGTVVPAGDVVYIHEPGRLLALGADNGRPVWHRSAGAYGIADPGEGVVYAAERVEVTALDTKTGEALWRFRRASRAAPAVLGGVLYGTGDGKLFALDAGTGELLWEAASGPGAPVLSDDTVIVAGGGRVSSYDPRTGRLRWKATTSTPAALPPSAGSGVVCVREDTGCLCLDAADGRVRWRARGIRGVPIIAADAVYAVVTSPGHTSLAALGLASGATRWAIDFGRAAVAEPLLMDGLLHTLTATTGSTSTVLAIDAATGRI</sequence>
<evidence type="ECO:0000256" key="2">
    <source>
        <dbReference type="ARBA" id="ARBA00022840"/>
    </source>
</evidence>
<evidence type="ECO:0000256" key="1">
    <source>
        <dbReference type="ARBA" id="ARBA00022741"/>
    </source>
</evidence>
<evidence type="ECO:0000259" key="4">
    <source>
        <dbReference type="Pfam" id="PF13360"/>
    </source>
</evidence>
<dbReference type="PRINTS" id="PR00301">
    <property type="entry name" value="HEATSHOCK70"/>
</dbReference>
<dbReference type="InterPro" id="IPR018391">
    <property type="entry name" value="PQQ_b-propeller_rpt"/>
</dbReference>
<keyword evidence="2" id="KW-0067">ATP-binding</keyword>
<evidence type="ECO:0000313" key="5">
    <source>
        <dbReference type="EMBL" id="WUP72377.1"/>
    </source>
</evidence>
<gene>
    <name evidence="5" type="ORF">OG913_23425</name>
</gene>
<dbReference type="PANTHER" id="PTHR34512">
    <property type="entry name" value="CELL SURFACE PROTEIN"/>
    <property type="match status" value="1"/>
</dbReference>
<organism evidence="5 6">
    <name type="scientific">Microbispora hainanensis</name>
    <dbReference type="NCBI Taxonomy" id="568844"/>
    <lineage>
        <taxon>Bacteria</taxon>
        <taxon>Bacillati</taxon>
        <taxon>Actinomycetota</taxon>
        <taxon>Actinomycetes</taxon>
        <taxon>Streptosporangiales</taxon>
        <taxon>Streptosporangiaceae</taxon>
        <taxon>Microbispora</taxon>
    </lineage>
</organism>
<dbReference type="SMART" id="SM00564">
    <property type="entry name" value="PQQ"/>
    <property type="match status" value="6"/>
</dbReference>
<dbReference type="InterPro" id="IPR002372">
    <property type="entry name" value="PQQ_rpt_dom"/>
</dbReference>
<dbReference type="SUPFAM" id="SSF53067">
    <property type="entry name" value="Actin-like ATPase domain"/>
    <property type="match status" value="2"/>
</dbReference>
<proteinExistence type="predicted"/>
<dbReference type="Gene3D" id="3.30.420.40">
    <property type="match status" value="2"/>
</dbReference>
<dbReference type="InterPro" id="IPR043129">
    <property type="entry name" value="ATPase_NBD"/>
</dbReference>
<dbReference type="SUPFAM" id="SSF50998">
    <property type="entry name" value="Quinoprotein alcohol dehydrogenase-like"/>
    <property type="match status" value="2"/>
</dbReference>
<accession>A0ABZ1SL07</accession>
<feature type="domain" description="Pyrrolo-quinoline quinone repeat" evidence="4">
    <location>
        <begin position="522"/>
        <end position="699"/>
    </location>
</feature>
<dbReference type="Pfam" id="PF00012">
    <property type="entry name" value="HSP70"/>
    <property type="match status" value="1"/>
</dbReference>
<name>A0ABZ1SL07_9ACTN</name>
<reference evidence="5" key="1">
    <citation type="submission" date="2022-10" db="EMBL/GenBank/DDBJ databases">
        <title>The complete genomes of actinobacterial strains from the NBC collection.</title>
        <authorList>
            <person name="Joergensen T.S."/>
            <person name="Alvarez Arevalo M."/>
            <person name="Sterndorff E.B."/>
            <person name="Faurdal D."/>
            <person name="Vuksanovic O."/>
            <person name="Mourched A.-S."/>
            <person name="Charusanti P."/>
            <person name="Shaw S."/>
            <person name="Blin K."/>
            <person name="Weber T."/>
        </authorList>
    </citation>
    <scope>NUCLEOTIDE SEQUENCE</scope>
    <source>
        <strain evidence="5">NBC_00254</strain>
    </source>
</reference>
<feature type="domain" description="Pyrrolo-quinoline quinone repeat" evidence="4">
    <location>
        <begin position="398"/>
        <end position="513"/>
    </location>
</feature>
<keyword evidence="3" id="KW-0143">Chaperone</keyword>
<dbReference type="RefSeq" id="WP_328708414.1">
    <property type="nucleotide sequence ID" value="NZ_CP108085.1"/>
</dbReference>
<keyword evidence="6" id="KW-1185">Reference proteome</keyword>
<dbReference type="InterPro" id="IPR011047">
    <property type="entry name" value="Quinoprotein_ADH-like_sf"/>
</dbReference>
<dbReference type="EMBL" id="CP108085">
    <property type="protein sequence ID" value="WUP72377.1"/>
    <property type="molecule type" value="Genomic_DNA"/>
</dbReference>
<dbReference type="Gene3D" id="3.90.640.10">
    <property type="entry name" value="Actin, Chain A, domain 4"/>
    <property type="match status" value="1"/>
</dbReference>
<protein>
    <submittedName>
        <fullName evidence="5">PQQ-binding-like beta-propeller repeat protein</fullName>
    </submittedName>
</protein>
<evidence type="ECO:0000313" key="6">
    <source>
        <dbReference type="Proteomes" id="UP001432011"/>
    </source>
</evidence>
<dbReference type="InterPro" id="IPR013126">
    <property type="entry name" value="Hsp_70_fam"/>
</dbReference>
<keyword evidence="1" id="KW-0547">Nucleotide-binding</keyword>
<dbReference type="Pfam" id="PF13360">
    <property type="entry name" value="PQQ_2"/>
    <property type="match status" value="2"/>
</dbReference>
<dbReference type="PANTHER" id="PTHR34512:SF30">
    <property type="entry name" value="OUTER MEMBRANE PROTEIN ASSEMBLY FACTOR BAMB"/>
    <property type="match status" value="1"/>
</dbReference>
<evidence type="ECO:0000256" key="3">
    <source>
        <dbReference type="ARBA" id="ARBA00023186"/>
    </source>
</evidence>